<sequence>MRRAITALIGLAASAGLAVPGIASAAPTESTSPAHDPSQAVTASTQTVRVVVTLDNQPATASSGAEAANLAQQDALLDTWSEAFGLTVDRQFGYLVNGFSAEIPEDKIPALAAAPGVATVQRSREYVPTDEHSSELVQAAAAGRSYGVDGSGLVVAVIDTGIDASHQDMRLDADAQDDVAITDYDASKGFTLKVPYGHNFADENDTVKDTTSSQHGMHVAGIVAANGGSEDASPTTTGTVNGIAPNAQLLAMKVFSNAPAKSGSAYDDDIIAAIEDSVRHGADVINMSLGSVGGFTDSDYGIQRAVDTATEAGTFVVVSAGNSGLRGSSSGETEDYYGYQDSATVGGPSTALSALSVASVENSVVTSEKASAYWSGTDAADLSFPYSHQAGDLVTAPTEIVDAGYGGAVSDFAGAEGKIALVQRGEYSFADKIANAFEAGADGILVYNNEGGGDEIVSMAGTEGATGFVGFAGHSYGSQIAEQLQAGHTVRVTLTADAIETGNAAALTPSGFTSWGPAPDLEFKPDIAGIGGNVYSTLNDNTYGSMSGTSMASPQLAGIVALGLQEYQERFADANDVDLNALFRTALINTAQVLEDADGVPYAPRQIGAGLAQTEDALDTSVFATVDGDAHVALKEVEAPRTVTVTLTNKGDADLAFTPGATAVTETQDQATGNVVTENASDTVTASAGTVTVPAGGTTTASFMITPDTSADDHYLEGWLDFDSASDTQPDLRVPFLGYVGDWNAEDVIDPYAFSEEAVYPALFGGGEGAKDPSVGTQLATVSGGATYYLGDGGWISPNGDGQSDAVLPLLTLMRNAQRIDYSILDSSGAVIARPGTSSEVSAPALADVLAGKVSQFHVATEAMFDGTVWNAKTAEDETLRDGRYVFQAAATIADGFAAQDPVSMPFGIDTVAPTIALQNTEKSGDDLLLTYSFSDTSDAVDGGAAGWSTAIALIGEDGSASADVTAKPNAGAASGTFTVKVPASATMVQVTAVDQAGNPSGADVQALASGLAAVDQSVLTGGPINGSSVGADGEKLVEGGQLSLRARAGGQIASVAVDGGAPVAVDASTGLATLTAPITEGTTSYTLQGFDATGKAAGDPLSVAVTYDVTAPEVTIGSAAANADGTVTVAGSVTDNIATAPSVIVNGKASAVEPDGSFSVTLDAVARTRRTVTVTASDGVNLAPAQAARIEAPAADGGFVLDSNVDPANEIVHAVTSGDPDLTYAQDGSAQFHVTGRLADQPQEFSIGGADVTVAADGTFDAVVPLAVGVNDTNFRLVDSDGTLVWDYAVKFLYDEEAPAVTVDSVKPGEIVEDPGATDPARALSIRVPADASSARIVLAGTISDETASYTLTVNNDAVANLETALSDFGNATGTWKWSGTVHDGDTIRLVATDQLGNARTLYIGGVVLDTTSPDVTVNGVVDDDVITAGTETPVTVSTSDPEATVSAELNGEPLEAATEDGTSEVAFDAGALEPGAYVLTARATDWAGNESEKAMAFLVNAVPVIDGPDSLTLNPDTDLPFDPAAHWSVTDDQDGTELVADPETLALGDNTVVLTATDSHGAAATRTVTVTLARPVTTLASGCVSMDAAFAAGDSLSATCSTSGNQQTVAVSNAKGTLTGVLTIASSLDVQRVEQVVDGQRLPVSFEKVDGGVRLTGPSDATFVLVGCATADTPGAGSDGPGAAVPIGGAGGGSRLSSTGAWVRPLLLAAGALALGGLGLAGWRRRIAHMARR</sequence>
<feature type="signal peptide" evidence="11">
    <location>
        <begin position="1"/>
        <end position="25"/>
    </location>
</feature>
<comment type="caution">
    <text evidence="15">The sequence shown here is derived from an EMBL/GenBank/DDBJ whole genome shotgun (WGS) entry which is preliminary data.</text>
</comment>
<keyword evidence="2" id="KW-0134">Cell wall</keyword>
<dbReference type="PANTHER" id="PTHR43806:SF65">
    <property type="entry name" value="SERINE PROTEASE APRX"/>
    <property type="match status" value="1"/>
</dbReference>
<protein>
    <submittedName>
        <fullName evidence="15">S8 family serine peptidase</fullName>
    </submittedName>
</protein>
<dbReference type="RefSeq" id="WP_380975886.1">
    <property type="nucleotide sequence ID" value="NZ_JBHTEF010000001.1"/>
</dbReference>
<evidence type="ECO:0000256" key="5">
    <source>
        <dbReference type="ARBA" id="ARBA00022729"/>
    </source>
</evidence>
<evidence type="ECO:0000256" key="8">
    <source>
        <dbReference type="ARBA" id="ARBA00022825"/>
    </source>
</evidence>
<evidence type="ECO:0000259" key="12">
    <source>
        <dbReference type="Pfam" id="PF00082"/>
    </source>
</evidence>
<dbReference type="InterPro" id="IPR036852">
    <property type="entry name" value="Peptidase_S8/S53_dom_sf"/>
</dbReference>
<dbReference type="SUPFAM" id="SSF52025">
    <property type="entry name" value="PA domain"/>
    <property type="match status" value="1"/>
</dbReference>
<dbReference type="EMBL" id="JBHTEF010000001">
    <property type="protein sequence ID" value="MFC7582064.1"/>
    <property type="molecule type" value="Genomic_DNA"/>
</dbReference>
<evidence type="ECO:0000256" key="11">
    <source>
        <dbReference type="SAM" id="SignalP"/>
    </source>
</evidence>
<evidence type="ECO:0000259" key="13">
    <source>
        <dbReference type="Pfam" id="PF02225"/>
    </source>
</evidence>
<comment type="similarity">
    <text evidence="1 9">Belongs to the peptidase S8 family.</text>
</comment>
<dbReference type="InterPro" id="IPR050131">
    <property type="entry name" value="Peptidase_S8_subtilisin-like"/>
</dbReference>
<evidence type="ECO:0000256" key="10">
    <source>
        <dbReference type="SAM" id="Phobius"/>
    </source>
</evidence>
<accession>A0ABW2SQB3</accession>
<dbReference type="SUPFAM" id="SSF52743">
    <property type="entry name" value="Subtilisin-like"/>
    <property type="match status" value="1"/>
</dbReference>
<feature type="active site" description="Charge relay system" evidence="9">
    <location>
        <position position="159"/>
    </location>
</feature>
<keyword evidence="7 9" id="KW-0378">Hydrolase</keyword>
<dbReference type="InterPro" id="IPR034216">
    <property type="entry name" value="C5a_Peptidase"/>
</dbReference>
<keyword evidence="4 9" id="KW-0645">Protease</keyword>
<dbReference type="InterPro" id="IPR023827">
    <property type="entry name" value="Peptidase_S8_Asp-AS"/>
</dbReference>
<dbReference type="InterPro" id="IPR000209">
    <property type="entry name" value="Peptidase_S8/S53_dom"/>
</dbReference>
<evidence type="ECO:0000259" key="14">
    <source>
        <dbReference type="Pfam" id="PF06280"/>
    </source>
</evidence>
<dbReference type="Pfam" id="PF06280">
    <property type="entry name" value="fn3_5"/>
    <property type="match status" value="1"/>
</dbReference>
<keyword evidence="6" id="KW-0677">Repeat</keyword>
<keyword evidence="10" id="KW-0812">Transmembrane</keyword>
<dbReference type="InterPro" id="IPR003137">
    <property type="entry name" value="PA_domain"/>
</dbReference>
<dbReference type="Gene3D" id="3.50.30.30">
    <property type="match status" value="1"/>
</dbReference>
<feature type="transmembrane region" description="Helical" evidence="10">
    <location>
        <begin position="1704"/>
        <end position="1725"/>
    </location>
</feature>
<keyword evidence="5 11" id="KW-0732">Signal</keyword>
<dbReference type="InterPro" id="IPR022398">
    <property type="entry name" value="Peptidase_S8_His-AS"/>
</dbReference>
<dbReference type="Gene3D" id="3.40.50.200">
    <property type="entry name" value="Peptidase S8/S53 domain"/>
    <property type="match status" value="1"/>
</dbReference>
<dbReference type="InterPro" id="IPR046450">
    <property type="entry name" value="PA_dom_sf"/>
</dbReference>
<dbReference type="InterPro" id="IPR013783">
    <property type="entry name" value="Ig-like_fold"/>
</dbReference>
<proteinExistence type="inferred from homology"/>
<reference evidence="16" key="1">
    <citation type="journal article" date="2019" name="Int. J. Syst. Evol. Microbiol.">
        <title>The Global Catalogue of Microorganisms (GCM) 10K type strain sequencing project: providing services to taxonomists for standard genome sequencing and annotation.</title>
        <authorList>
            <consortium name="The Broad Institute Genomics Platform"/>
            <consortium name="The Broad Institute Genome Sequencing Center for Infectious Disease"/>
            <person name="Wu L."/>
            <person name="Ma J."/>
        </authorList>
    </citation>
    <scope>NUCLEOTIDE SEQUENCE [LARGE SCALE GENOMIC DNA]</scope>
    <source>
        <strain evidence="16">CCUG 56698</strain>
    </source>
</reference>
<evidence type="ECO:0000256" key="7">
    <source>
        <dbReference type="ARBA" id="ARBA00022801"/>
    </source>
</evidence>
<keyword evidence="8 9" id="KW-0720">Serine protease</keyword>
<dbReference type="CDD" id="cd07475">
    <property type="entry name" value="Peptidases_S8_C5a_Peptidase"/>
    <property type="match status" value="1"/>
</dbReference>
<name>A0ABW2SQB3_9ACTO</name>
<dbReference type="PANTHER" id="PTHR43806">
    <property type="entry name" value="PEPTIDASE S8"/>
    <property type="match status" value="1"/>
</dbReference>
<keyword evidence="3" id="KW-0964">Secreted</keyword>
<dbReference type="InterPro" id="IPR015500">
    <property type="entry name" value="Peptidase_S8_subtilisin-rel"/>
</dbReference>
<evidence type="ECO:0000256" key="2">
    <source>
        <dbReference type="ARBA" id="ARBA00022512"/>
    </source>
</evidence>
<feature type="domain" description="C5a peptidase/Subtilisin-like protease SBT2-like Fn3-like" evidence="14">
    <location>
        <begin position="632"/>
        <end position="737"/>
    </location>
</feature>
<organism evidence="15 16">
    <name type="scientific">Schaalia naturae</name>
    <dbReference type="NCBI Taxonomy" id="635203"/>
    <lineage>
        <taxon>Bacteria</taxon>
        <taxon>Bacillati</taxon>
        <taxon>Actinomycetota</taxon>
        <taxon>Actinomycetes</taxon>
        <taxon>Actinomycetales</taxon>
        <taxon>Actinomycetaceae</taxon>
        <taxon>Schaalia</taxon>
    </lineage>
</organism>
<evidence type="ECO:0000256" key="3">
    <source>
        <dbReference type="ARBA" id="ARBA00022525"/>
    </source>
</evidence>
<evidence type="ECO:0000256" key="4">
    <source>
        <dbReference type="ARBA" id="ARBA00022670"/>
    </source>
</evidence>
<evidence type="ECO:0000313" key="15">
    <source>
        <dbReference type="EMBL" id="MFC7582064.1"/>
    </source>
</evidence>
<dbReference type="PROSITE" id="PS00137">
    <property type="entry name" value="SUBTILASE_HIS"/>
    <property type="match status" value="1"/>
</dbReference>
<keyword evidence="10" id="KW-0472">Membrane</keyword>
<dbReference type="Gene3D" id="2.60.40.1710">
    <property type="entry name" value="Subtilisin-like superfamily"/>
    <property type="match status" value="1"/>
</dbReference>
<feature type="chain" id="PRO_5045339201" evidence="11">
    <location>
        <begin position="26"/>
        <end position="1735"/>
    </location>
</feature>
<dbReference type="Pfam" id="PF00082">
    <property type="entry name" value="Peptidase_S8"/>
    <property type="match status" value="1"/>
</dbReference>
<evidence type="ECO:0000256" key="1">
    <source>
        <dbReference type="ARBA" id="ARBA00011073"/>
    </source>
</evidence>
<dbReference type="PROSITE" id="PS51892">
    <property type="entry name" value="SUBTILASE"/>
    <property type="match status" value="1"/>
</dbReference>
<keyword evidence="10" id="KW-1133">Transmembrane helix</keyword>
<feature type="active site" description="Charge relay system" evidence="9">
    <location>
        <position position="215"/>
    </location>
</feature>
<feature type="active site" description="Charge relay system" evidence="9">
    <location>
        <position position="550"/>
    </location>
</feature>
<dbReference type="Gene3D" id="2.60.40.10">
    <property type="entry name" value="Immunoglobulins"/>
    <property type="match status" value="1"/>
</dbReference>
<dbReference type="PROSITE" id="PS00136">
    <property type="entry name" value="SUBTILASE_ASP"/>
    <property type="match status" value="1"/>
</dbReference>
<dbReference type="PRINTS" id="PR00723">
    <property type="entry name" value="SUBTILISIN"/>
</dbReference>
<dbReference type="InterPro" id="IPR010435">
    <property type="entry name" value="C5a/SBT2-like_Fn3"/>
</dbReference>
<evidence type="ECO:0000256" key="9">
    <source>
        <dbReference type="PROSITE-ProRule" id="PRU01240"/>
    </source>
</evidence>
<evidence type="ECO:0000256" key="6">
    <source>
        <dbReference type="ARBA" id="ARBA00022737"/>
    </source>
</evidence>
<keyword evidence="16" id="KW-1185">Reference proteome</keyword>
<dbReference type="Proteomes" id="UP001596527">
    <property type="component" value="Unassembled WGS sequence"/>
</dbReference>
<feature type="domain" description="Peptidase S8/S53" evidence="12">
    <location>
        <begin position="150"/>
        <end position="610"/>
    </location>
</feature>
<evidence type="ECO:0000313" key="16">
    <source>
        <dbReference type="Proteomes" id="UP001596527"/>
    </source>
</evidence>
<gene>
    <name evidence="15" type="ORF">ACFQWG_12750</name>
</gene>
<dbReference type="Pfam" id="PF02225">
    <property type="entry name" value="PA"/>
    <property type="match status" value="1"/>
</dbReference>
<feature type="domain" description="PA" evidence="13">
    <location>
        <begin position="391"/>
        <end position="458"/>
    </location>
</feature>